<feature type="binding site" evidence="14">
    <location>
        <begin position="187"/>
        <end position="188"/>
    </location>
    <ligand>
        <name>2-[(2R,5Z)-2-carboxy-4-methylthiazol-5(2H)-ylidene]ethyl phosphate</name>
        <dbReference type="ChEBI" id="CHEBI:62899"/>
    </ligand>
</feature>
<comment type="function">
    <text evidence="1 14">Condenses 4-methyl-5-(beta-hydroxyethyl)thiazole monophosphate (THZ-P) and 2-methyl-4-amino-5-hydroxymethyl pyrimidine pyrophosphate (HMP-PP) to form thiamine monophosphate (TMP).</text>
</comment>
<evidence type="ECO:0000256" key="8">
    <source>
        <dbReference type="ARBA" id="ARBA00022842"/>
    </source>
</evidence>
<dbReference type="InterPro" id="IPR034291">
    <property type="entry name" value="TMP_synthase"/>
</dbReference>
<dbReference type="CDD" id="cd00564">
    <property type="entry name" value="TMP_TenI"/>
    <property type="match status" value="1"/>
</dbReference>
<dbReference type="PANTHER" id="PTHR20858:SF17">
    <property type="entry name" value="HYDROXYMETHYLPYRIMIDINE_PHOSPHOMETHYLPYRIMIDINE KINASE THI20-RELATED"/>
    <property type="match status" value="1"/>
</dbReference>
<dbReference type="NCBIfam" id="TIGR00097">
    <property type="entry name" value="HMP-P_kinase"/>
    <property type="match status" value="1"/>
</dbReference>
<accession>A0A0C2HLF3</accession>
<feature type="binding site" evidence="14">
    <location>
        <position position="167"/>
    </location>
    <ligand>
        <name>2-[(2R,5Z)-2-carboxy-4-methylthiazol-5(2H)-ylidene]ethyl phosphate</name>
        <dbReference type="ChEBI" id="CHEBI:62899"/>
    </ligand>
</feature>
<feature type="binding site" evidence="14">
    <location>
        <begin position="137"/>
        <end position="139"/>
    </location>
    <ligand>
        <name>2-[(2R,5Z)-2-carboxy-4-methylthiazol-5(2H)-ylidene]ethyl phosphate</name>
        <dbReference type="ChEBI" id="CHEBI:62899"/>
    </ligand>
</feature>
<dbReference type="InterPro" id="IPR013749">
    <property type="entry name" value="PM/HMP-P_kinase-1"/>
</dbReference>
<feature type="binding site" evidence="14">
    <location>
        <position position="111"/>
    </location>
    <ligand>
        <name>4-amino-2-methyl-5-(diphosphooxymethyl)pyrimidine</name>
        <dbReference type="ChEBI" id="CHEBI:57841"/>
    </ligand>
</feature>
<comment type="pathway">
    <text evidence="2 14">Cofactor biosynthesis; thiamine diphosphate biosynthesis; thiamine phosphate from 4-amino-2-methyl-5-diphosphomethylpyrimidine and 4-methyl-5-(2-phosphoethyl)-thiazole: step 1/1.</text>
</comment>
<comment type="caution">
    <text evidence="17">The sequence shown here is derived from an EMBL/GenBank/DDBJ whole genome shotgun (WGS) entry which is preliminary data.</text>
</comment>
<evidence type="ECO:0000256" key="1">
    <source>
        <dbReference type="ARBA" id="ARBA00003814"/>
    </source>
</evidence>
<feature type="binding site" evidence="14">
    <location>
        <position position="73"/>
    </location>
    <ligand>
        <name>Mg(2+)</name>
        <dbReference type="ChEBI" id="CHEBI:18420"/>
    </ligand>
</feature>
<keyword evidence="4 14" id="KW-0479">Metal-binding</keyword>
<dbReference type="AlphaFoldDB" id="A0A0C2HLF3"/>
<dbReference type="FunFam" id="3.40.1190.20:FF:000003">
    <property type="entry name" value="Phosphomethylpyrimidine kinase ThiD"/>
    <property type="match status" value="1"/>
</dbReference>
<comment type="catalytic activity">
    <reaction evidence="13 14">
        <text>2-[(2R,5Z)-2-carboxy-4-methylthiazol-5(2H)-ylidene]ethyl phosphate + 4-amino-2-methyl-5-(diphosphooxymethyl)pyrimidine + 2 H(+) = thiamine phosphate + CO2 + diphosphate</text>
        <dbReference type="Rhea" id="RHEA:47844"/>
        <dbReference type="ChEBI" id="CHEBI:15378"/>
        <dbReference type="ChEBI" id="CHEBI:16526"/>
        <dbReference type="ChEBI" id="CHEBI:33019"/>
        <dbReference type="ChEBI" id="CHEBI:37575"/>
        <dbReference type="ChEBI" id="CHEBI:57841"/>
        <dbReference type="ChEBI" id="CHEBI:62899"/>
        <dbReference type="EC" id="2.5.1.3"/>
    </reaction>
</comment>
<protein>
    <recommendedName>
        <fullName evidence="14">Thiamine-phosphate synthase</fullName>
        <shortName evidence="14">TP synthase</shortName>
        <shortName evidence="14">TPS</shortName>
        <ecNumber evidence="14">2.5.1.3</ecNumber>
    </recommendedName>
    <alternativeName>
        <fullName evidence="14">Thiamine-phosphate pyrophosphorylase</fullName>
        <shortName evidence="14">TMP pyrophosphorylase</shortName>
        <shortName evidence="14">TMP-PPase</shortName>
    </alternativeName>
</protein>
<dbReference type="UniPathway" id="UPA00060">
    <property type="reaction ID" value="UER00138"/>
</dbReference>
<dbReference type="CDD" id="cd01169">
    <property type="entry name" value="HMPP_kinase"/>
    <property type="match status" value="1"/>
</dbReference>
<dbReference type="InterPro" id="IPR036206">
    <property type="entry name" value="ThiamineP_synth_sf"/>
</dbReference>
<dbReference type="Proteomes" id="UP000035068">
    <property type="component" value="Unassembled WGS sequence"/>
</dbReference>
<feature type="binding site" evidence="14">
    <location>
        <position position="72"/>
    </location>
    <ligand>
        <name>4-amino-2-methyl-5-(diphosphooxymethyl)pyrimidine</name>
        <dbReference type="ChEBI" id="CHEBI:57841"/>
    </ligand>
</feature>
<keyword evidence="8 14" id="KW-0460">Magnesium</keyword>
<dbReference type="EC" id="2.5.1.3" evidence="14"/>
<dbReference type="GO" id="GO:0009229">
    <property type="term" value="P:thiamine diphosphate biosynthetic process"/>
    <property type="evidence" value="ECO:0007669"/>
    <property type="project" value="UniProtKB-UniRule"/>
</dbReference>
<dbReference type="SUPFAM" id="SSF51391">
    <property type="entry name" value="Thiamin phosphate synthase"/>
    <property type="match status" value="1"/>
</dbReference>
<feature type="binding site" evidence="14">
    <location>
        <position position="140"/>
    </location>
    <ligand>
        <name>4-amino-2-methyl-5-(diphosphooxymethyl)pyrimidine</name>
        <dbReference type="ChEBI" id="CHEBI:57841"/>
    </ligand>
</feature>
<sequence>MPQTPEACMFHGLYLISDAADVQAEKIIAQALRGGARILQYRDKQRPPEQRLEVAARLRRLCRETGALFIVNDSPQLARDCNADGVHLGQSDAGVSEARLLLGTDKLIGVSTRTVEQALKAQSQGADYIGLGSMYPTASKDDAVVVGVDTLRRVRKAVQIPIVAIGGIDREGTAELIAAGADAVAVISAVTQAPEPALAAREIALQFNSRHTFPRGRVLTVAGSDSGGGAGIQADLKTITLLGSYGTSAITALTAQNTLGVRSIHPAPADFVAAQLAAILEDIGSDTLKTGMLFNADIVAVVSRAIHRHSLISVVDPVMVAKGGAPLLEQEAVRAVRDLLLPETYLLTPNLPEAEALCGMAVRNLDEMEAAARKLQEMGARNVLIKGGHLAGEAVDLLLEGERLHRFSAPRIATTNTHGTGCTFSAAIATYLAQGRPLVQAVAAAKTFISTAIAGARPLGGGHGPVNHWQAAHKGQEG</sequence>
<dbReference type="Pfam" id="PF02581">
    <property type="entry name" value="TMP-TENI"/>
    <property type="match status" value="1"/>
</dbReference>
<comment type="similarity">
    <text evidence="14">Belongs to the thiamine-phosphate synthase family.</text>
</comment>
<evidence type="ECO:0000256" key="6">
    <source>
        <dbReference type="ARBA" id="ARBA00022777"/>
    </source>
</evidence>
<dbReference type="GO" id="GO:0005524">
    <property type="term" value="F:ATP binding"/>
    <property type="evidence" value="ECO:0007669"/>
    <property type="project" value="UniProtKB-KW"/>
</dbReference>
<name>A0A0C2HLF3_9BACT</name>
<feature type="domain" description="Thiamine phosphate synthase/TenI" evidence="15">
    <location>
        <begin position="13"/>
        <end position="190"/>
    </location>
</feature>
<evidence type="ECO:0000313" key="18">
    <source>
        <dbReference type="Proteomes" id="UP000035068"/>
    </source>
</evidence>
<comment type="catalytic activity">
    <reaction evidence="12 14">
        <text>2-(2-carboxy-4-methylthiazol-5-yl)ethyl phosphate + 4-amino-2-methyl-5-(diphosphooxymethyl)pyrimidine + 2 H(+) = thiamine phosphate + CO2 + diphosphate</text>
        <dbReference type="Rhea" id="RHEA:47848"/>
        <dbReference type="ChEBI" id="CHEBI:15378"/>
        <dbReference type="ChEBI" id="CHEBI:16526"/>
        <dbReference type="ChEBI" id="CHEBI:33019"/>
        <dbReference type="ChEBI" id="CHEBI:37575"/>
        <dbReference type="ChEBI" id="CHEBI:57841"/>
        <dbReference type="ChEBI" id="CHEBI:62890"/>
        <dbReference type="EC" id="2.5.1.3"/>
    </reaction>
</comment>
<evidence type="ECO:0000256" key="2">
    <source>
        <dbReference type="ARBA" id="ARBA00005165"/>
    </source>
</evidence>
<organism evidence="17 18">
    <name type="scientific">Geoalkalibacter ferrihydriticus DSM 17813</name>
    <dbReference type="NCBI Taxonomy" id="1121915"/>
    <lineage>
        <taxon>Bacteria</taxon>
        <taxon>Pseudomonadati</taxon>
        <taxon>Thermodesulfobacteriota</taxon>
        <taxon>Desulfuromonadia</taxon>
        <taxon>Desulfuromonadales</taxon>
        <taxon>Geoalkalibacteraceae</taxon>
        <taxon>Geoalkalibacter</taxon>
    </lineage>
</organism>
<gene>
    <name evidence="14" type="primary">thiE</name>
    <name evidence="17" type="ORF">GFER_04685</name>
</gene>
<evidence type="ECO:0000256" key="10">
    <source>
        <dbReference type="ARBA" id="ARBA00023268"/>
    </source>
</evidence>
<dbReference type="EMBL" id="JWJD01000001">
    <property type="protein sequence ID" value="KIH77916.1"/>
    <property type="molecule type" value="Genomic_DNA"/>
</dbReference>
<keyword evidence="5" id="KW-0547">Nucleotide-binding</keyword>
<dbReference type="GO" id="GO:0004789">
    <property type="term" value="F:thiamine-phosphate diphosphorylase activity"/>
    <property type="evidence" value="ECO:0007669"/>
    <property type="project" value="UniProtKB-UniRule"/>
</dbReference>
<keyword evidence="7" id="KW-0067">ATP-binding</keyword>
<keyword evidence="9 14" id="KW-0784">Thiamine biosynthesis</keyword>
<dbReference type="HAMAP" id="MF_00097">
    <property type="entry name" value="TMP_synthase"/>
    <property type="match status" value="1"/>
</dbReference>
<keyword evidence="18" id="KW-1185">Reference proteome</keyword>
<evidence type="ECO:0000256" key="7">
    <source>
        <dbReference type="ARBA" id="ARBA00022840"/>
    </source>
</evidence>
<dbReference type="InterPro" id="IPR029056">
    <property type="entry name" value="Ribokinase-like"/>
</dbReference>
<dbReference type="InterPro" id="IPR022998">
    <property type="entry name" value="ThiamineP_synth_TenI"/>
</dbReference>
<dbReference type="PANTHER" id="PTHR20858">
    <property type="entry name" value="PHOSPHOMETHYLPYRIMIDINE KINASE"/>
    <property type="match status" value="1"/>
</dbReference>
<comment type="cofactor">
    <cofactor evidence="14">
        <name>Mg(2+)</name>
        <dbReference type="ChEBI" id="CHEBI:18420"/>
    </cofactor>
    <text evidence="14">Binds 1 Mg(2+) ion per subunit.</text>
</comment>
<dbReference type="GO" id="GO:0008902">
    <property type="term" value="F:hydroxymethylpyrimidine kinase activity"/>
    <property type="evidence" value="ECO:0007669"/>
    <property type="project" value="TreeGrafter"/>
</dbReference>
<dbReference type="GO" id="GO:0005829">
    <property type="term" value="C:cytosol"/>
    <property type="evidence" value="ECO:0007669"/>
    <property type="project" value="TreeGrafter"/>
</dbReference>
<dbReference type="Pfam" id="PF08543">
    <property type="entry name" value="Phos_pyr_kin"/>
    <property type="match status" value="1"/>
</dbReference>
<comment type="catalytic activity">
    <reaction evidence="11 14">
        <text>4-methyl-5-(2-phosphooxyethyl)-thiazole + 4-amino-2-methyl-5-(diphosphooxymethyl)pyrimidine + H(+) = thiamine phosphate + diphosphate</text>
        <dbReference type="Rhea" id="RHEA:22328"/>
        <dbReference type="ChEBI" id="CHEBI:15378"/>
        <dbReference type="ChEBI" id="CHEBI:33019"/>
        <dbReference type="ChEBI" id="CHEBI:37575"/>
        <dbReference type="ChEBI" id="CHEBI:57841"/>
        <dbReference type="ChEBI" id="CHEBI:58296"/>
        <dbReference type="EC" id="2.5.1.3"/>
    </reaction>
</comment>
<feature type="domain" description="Pyridoxamine kinase/Phosphomethylpyrimidine kinase" evidence="16">
    <location>
        <begin position="225"/>
        <end position="467"/>
    </location>
</feature>
<evidence type="ECO:0000313" key="17">
    <source>
        <dbReference type="EMBL" id="KIH77916.1"/>
    </source>
</evidence>
<dbReference type="SUPFAM" id="SSF53613">
    <property type="entry name" value="Ribokinase-like"/>
    <property type="match status" value="1"/>
</dbReference>
<feature type="binding site" evidence="14">
    <location>
        <position position="92"/>
    </location>
    <ligand>
        <name>Mg(2+)</name>
        <dbReference type="ChEBI" id="CHEBI:18420"/>
    </ligand>
</feature>
<evidence type="ECO:0000256" key="3">
    <source>
        <dbReference type="ARBA" id="ARBA00022679"/>
    </source>
</evidence>
<dbReference type="NCBIfam" id="TIGR00693">
    <property type="entry name" value="thiE"/>
    <property type="match status" value="1"/>
</dbReference>
<evidence type="ECO:0000259" key="16">
    <source>
        <dbReference type="Pfam" id="PF08543"/>
    </source>
</evidence>
<evidence type="ECO:0000256" key="5">
    <source>
        <dbReference type="ARBA" id="ARBA00022741"/>
    </source>
</evidence>
<dbReference type="GO" id="GO:0000287">
    <property type="term" value="F:magnesium ion binding"/>
    <property type="evidence" value="ECO:0007669"/>
    <property type="project" value="UniProtKB-UniRule"/>
</dbReference>
<keyword evidence="6 17" id="KW-0418">Kinase</keyword>
<dbReference type="InterPro" id="IPR004399">
    <property type="entry name" value="HMP/HMP-P_kinase_dom"/>
</dbReference>
<evidence type="ECO:0000256" key="14">
    <source>
        <dbReference type="HAMAP-Rule" id="MF_00097"/>
    </source>
</evidence>
<keyword evidence="3 14" id="KW-0808">Transferase</keyword>
<reference evidence="17 18" key="1">
    <citation type="submission" date="2014-12" db="EMBL/GenBank/DDBJ databases">
        <title>Genomes of Geoalkalibacter ferrihydriticus and Geoalkalibacter subterraneus, two haloalkaliphilic metal-reducing members of the Geobacteraceae.</title>
        <authorList>
            <person name="Badalamenti J.P."/>
            <person name="Torres C.I."/>
            <person name="Krajmalnik-Brown R."/>
            <person name="Bond D.R."/>
        </authorList>
    </citation>
    <scope>NUCLEOTIDE SEQUENCE [LARGE SCALE GENOMIC DNA]</scope>
    <source>
        <strain evidence="17 18">DSM 17813</strain>
    </source>
</reference>
<feature type="binding site" evidence="14">
    <location>
        <begin position="40"/>
        <end position="44"/>
    </location>
    <ligand>
        <name>4-amino-2-methyl-5-(diphosphooxymethyl)pyrimidine</name>
        <dbReference type="ChEBI" id="CHEBI:57841"/>
    </ligand>
</feature>
<keyword evidence="10" id="KW-0511">Multifunctional enzyme</keyword>
<evidence type="ECO:0000256" key="13">
    <source>
        <dbReference type="ARBA" id="ARBA00047883"/>
    </source>
</evidence>
<dbReference type="InterPro" id="IPR013785">
    <property type="entry name" value="Aldolase_TIM"/>
</dbReference>
<dbReference type="Gene3D" id="3.40.1190.20">
    <property type="match status" value="1"/>
</dbReference>
<evidence type="ECO:0000256" key="4">
    <source>
        <dbReference type="ARBA" id="ARBA00022723"/>
    </source>
</evidence>
<dbReference type="GO" id="GO:0008972">
    <property type="term" value="F:phosphomethylpyrimidine kinase activity"/>
    <property type="evidence" value="ECO:0007669"/>
    <property type="project" value="InterPro"/>
</dbReference>
<evidence type="ECO:0000259" key="15">
    <source>
        <dbReference type="Pfam" id="PF02581"/>
    </source>
</evidence>
<evidence type="ECO:0000256" key="12">
    <source>
        <dbReference type="ARBA" id="ARBA00047851"/>
    </source>
</evidence>
<dbReference type="Gene3D" id="3.20.20.70">
    <property type="entry name" value="Aldolase class I"/>
    <property type="match status" value="1"/>
</dbReference>
<dbReference type="FunFam" id="3.20.20.70:FF:000096">
    <property type="entry name" value="Thiamine-phosphate synthase"/>
    <property type="match status" value="1"/>
</dbReference>
<proteinExistence type="inferred from homology"/>
<evidence type="ECO:0000256" key="11">
    <source>
        <dbReference type="ARBA" id="ARBA00047334"/>
    </source>
</evidence>
<dbReference type="GO" id="GO:0009228">
    <property type="term" value="P:thiamine biosynthetic process"/>
    <property type="evidence" value="ECO:0007669"/>
    <property type="project" value="UniProtKB-KW"/>
</dbReference>
<evidence type="ECO:0000256" key="9">
    <source>
        <dbReference type="ARBA" id="ARBA00022977"/>
    </source>
</evidence>